<dbReference type="AlphaFoldDB" id="A0A318DAZ9"/>
<dbReference type="EMBL" id="QICH01000001">
    <property type="protein sequence ID" value="PXF64384.1"/>
    <property type="molecule type" value="Genomic_DNA"/>
</dbReference>
<dbReference type="Pfam" id="PF05943">
    <property type="entry name" value="VipB"/>
    <property type="match status" value="1"/>
</dbReference>
<sequence>MILQLVKIHRDNSGFRALNKNNDNKVLLQKSEIKKAPGRSYDDYEGQAPVDDWAKIETQLQILVLQIDKKINQLVNAIIHHPRFQELEANWRGLYFLCSERSLAKSARSTKIKVLDISLAQLGKDLSRAIDFDQSEIFKKVYADEYDNPGGEPYSILLGCYRVRLKPRPEVGITDLEVLQLMSGVAAAAFAPFFCSVEPSFFGVDQYRELSPLMQVADMMKQSEYRAWNSLRESDDSRFIGVVLPDVLMRKQYQDDGSRCDGFVFKEQINNTSDRLWGNAVFAFATTVMRAFSEYGWFASIRGVTRGQIGGGVVTDLPVELSPVDQATEIAPLAVQITDSLEQQLHSNGFIPAMAIPRTPYIAFYGNNSLQRPPSYSDTVATTNAAMSSMMQYTLCVSRFAHYIKVICREKVGTFANESECEDFLQQWLLKYTTANDDASVELKAKYPLREARVTVAERPDKPGYMLCDIHIRPHFQLDNLTSSIQLTTEIVQSKRGN</sequence>
<dbReference type="PANTHER" id="PTHR35565:SF3">
    <property type="entry name" value="TYPE VI SECRETION SYSTEM SHEATH PROTEIN TSSC1"/>
    <property type="match status" value="1"/>
</dbReference>
<keyword evidence="4" id="KW-1185">Reference proteome</keyword>
<reference evidence="3 4" key="1">
    <citation type="submission" date="2018-05" db="EMBL/GenBank/DDBJ databases">
        <title>Kangiella spongicola genome sequence.</title>
        <authorList>
            <person name="Maclea K.S."/>
            <person name="Goen A.E."/>
            <person name="Kelley C."/>
            <person name="Underriner A."/>
            <person name="Silverwood T."/>
            <person name="Trachtenberg A.M."/>
        </authorList>
    </citation>
    <scope>NUCLEOTIDE SEQUENCE [LARGE SCALE GENOMIC DNA]</scope>
    <source>
        <strain evidence="3 4">ATCC BAA-2076</strain>
    </source>
</reference>
<name>A0A318DAZ9_9GAMM</name>
<protein>
    <submittedName>
        <fullName evidence="3">Type VI secretion system contractile sheath large subunit</fullName>
    </submittedName>
</protein>
<evidence type="ECO:0000259" key="2">
    <source>
        <dbReference type="Pfam" id="PF18945"/>
    </source>
</evidence>
<dbReference type="OrthoDB" id="9764000at2"/>
<dbReference type="NCBIfam" id="TIGR03355">
    <property type="entry name" value="VI_chp_2"/>
    <property type="match status" value="1"/>
</dbReference>
<dbReference type="InterPro" id="IPR010269">
    <property type="entry name" value="T6SS_TssC-like"/>
</dbReference>
<evidence type="ECO:0000313" key="4">
    <source>
        <dbReference type="Proteomes" id="UP000247689"/>
    </source>
</evidence>
<evidence type="ECO:0000313" key="3">
    <source>
        <dbReference type="EMBL" id="PXF64384.1"/>
    </source>
</evidence>
<feature type="domain" description="TssC1 N-terminal" evidence="1">
    <location>
        <begin position="63"/>
        <end position="371"/>
    </location>
</feature>
<proteinExistence type="predicted"/>
<dbReference type="InterPro" id="IPR044031">
    <property type="entry name" value="TssC1_N"/>
</dbReference>
<organism evidence="3 4">
    <name type="scientific">Kangiella spongicola</name>
    <dbReference type="NCBI Taxonomy" id="796379"/>
    <lineage>
        <taxon>Bacteria</taxon>
        <taxon>Pseudomonadati</taxon>
        <taxon>Pseudomonadota</taxon>
        <taxon>Gammaproteobacteria</taxon>
        <taxon>Kangiellales</taxon>
        <taxon>Kangiellaceae</taxon>
        <taxon>Kangiella</taxon>
    </lineage>
</organism>
<dbReference type="Pfam" id="PF18945">
    <property type="entry name" value="VipB_2"/>
    <property type="match status" value="1"/>
</dbReference>
<dbReference type="PANTHER" id="PTHR35565">
    <property type="entry name" value="CYTOPLASMIC PROTEIN-RELATED"/>
    <property type="match status" value="1"/>
</dbReference>
<accession>A0A318DAZ9</accession>
<evidence type="ECO:0000259" key="1">
    <source>
        <dbReference type="Pfam" id="PF05943"/>
    </source>
</evidence>
<dbReference type="InterPro" id="IPR044032">
    <property type="entry name" value="TssC1_C"/>
</dbReference>
<dbReference type="Proteomes" id="UP000247689">
    <property type="component" value="Unassembled WGS sequence"/>
</dbReference>
<comment type="caution">
    <text evidence="3">The sequence shown here is derived from an EMBL/GenBank/DDBJ whole genome shotgun (WGS) entry which is preliminary data.</text>
</comment>
<gene>
    <name evidence="3" type="primary">tssC</name>
    <name evidence="3" type="ORF">DL796_04390</name>
</gene>
<feature type="domain" description="TssC1 C-terminal" evidence="2">
    <location>
        <begin position="381"/>
        <end position="491"/>
    </location>
</feature>